<evidence type="ECO:0000256" key="1">
    <source>
        <dbReference type="SAM" id="Coils"/>
    </source>
</evidence>
<dbReference type="Pfam" id="PF11382">
    <property type="entry name" value="MctB"/>
    <property type="match status" value="1"/>
</dbReference>
<accession>A0A6J7JQG6</accession>
<proteinExistence type="predicted"/>
<dbReference type="InterPro" id="IPR021522">
    <property type="entry name" value="MctB"/>
</dbReference>
<feature type="coiled-coil region" evidence="1">
    <location>
        <begin position="34"/>
        <end position="61"/>
    </location>
</feature>
<keyword evidence="1" id="KW-0175">Coiled coil</keyword>
<dbReference type="GO" id="GO:0016020">
    <property type="term" value="C:membrane"/>
    <property type="evidence" value="ECO:0007669"/>
    <property type="project" value="InterPro"/>
</dbReference>
<dbReference type="AlphaFoldDB" id="A0A6J7JQG6"/>
<gene>
    <name evidence="2" type="ORF">UFOPK3789_00309</name>
</gene>
<sequence length="316" mass="32946">MINFRFHVVSIVAVFLSLALGIMIGSTVVDRAIVASLRSQIDRVEANADAQRAENAALSEELGLKGEYVNATASFAVSGRLPAVGLALIAESNVSEDNLVSFIELSRNAGSRVGGFLLLTEKWSDNSQVSQLRSAAGVEERGAKLVRASAWSAVAQRLAAGVGTSTQEDVLVRLGAAGFIEFKSVGDGGAGAPAFPAEWPGIGARAVYISAPTSGDISPQSLRISERVSALARQGMLTVASENHVDGDGVPARGLLLSNVRDDAALRIRISSVDNFELIEGRVSAVLAAADLARGVNGRYGYGEGAVAVSPEWWAL</sequence>
<name>A0A6J7JQG6_9ZZZZ</name>
<organism evidence="2">
    <name type="scientific">freshwater metagenome</name>
    <dbReference type="NCBI Taxonomy" id="449393"/>
    <lineage>
        <taxon>unclassified sequences</taxon>
        <taxon>metagenomes</taxon>
        <taxon>ecological metagenomes</taxon>
    </lineage>
</organism>
<dbReference type="GO" id="GO:0055070">
    <property type="term" value="P:copper ion homeostasis"/>
    <property type="evidence" value="ECO:0007669"/>
    <property type="project" value="InterPro"/>
</dbReference>
<dbReference type="EMBL" id="CAFBNL010000010">
    <property type="protein sequence ID" value="CAB4944899.1"/>
    <property type="molecule type" value="Genomic_DNA"/>
</dbReference>
<protein>
    <submittedName>
        <fullName evidence="2">Unannotated protein</fullName>
    </submittedName>
</protein>
<reference evidence="2" key="1">
    <citation type="submission" date="2020-05" db="EMBL/GenBank/DDBJ databases">
        <authorList>
            <person name="Chiriac C."/>
            <person name="Salcher M."/>
            <person name="Ghai R."/>
            <person name="Kavagutti S V."/>
        </authorList>
    </citation>
    <scope>NUCLEOTIDE SEQUENCE</scope>
</reference>
<evidence type="ECO:0000313" key="2">
    <source>
        <dbReference type="EMBL" id="CAB4944899.1"/>
    </source>
</evidence>